<dbReference type="EMBL" id="JAHBAY010000011">
    <property type="protein sequence ID" value="MBT0772274.1"/>
    <property type="molecule type" value="Genomic_DNA"/>
</dbReference>
<dbReference type="Gene3D" id="1.10.3470.10">
    <property type="entry name" value="ABC transporter involved in vitamin B12 uptake, BtuC"/>
    <property type="match status" value="1"/>
</dbReference>
<keyword evidence="5 8" id="KW-0812">Transmembrane</keyword>
<evidence type="ECO:0000256" key="4">
    <source>
        <dbReference type="ARBA" id="ARBA00022475"/>
    </source>
</evidence>
<evidence type="ECO:0000256" key="5">
    <source>
        <dbReference type="ARBA" id="ARBA00022692"/>
    </source>
</evidence>
<evidence type="ECO:0000256" key="3">
    <source>
        <dbReference type="ARBA" id="ARBA00022448"/>
    </source>
</evidence>
<evidence type="ECO:0000256" key="1">
    <source>
        <dbReference type="ARBA" id="ARBA00004651"/>
    </source>
</evidence>
<keyword evidence="10" id="KW-1185">Reference proteome</keyword>
<feature type="transmembrane region" description="Helical" evidence="8">
    <location>
        <begin position="97"/>
        <end position="117"/>
    </location>
</feature>
<dbReference type="SUPFAM" id="SSF81345">
    <property type="entry name" value="ABC transporter involved in vitamin B12 uptake, BtuC"/>
    <property type="match status" value="1"/>
</dbReference>
<comment type="subcellular location">
    <subcellularLocation>
        <location evidence="1">Cell membrane</location>
        <topology evidence="1">Multi-pass membrane protein</topology>
    </subcellularLocation>
</comment>
<feature type="transmembrane region" description="Helical" evidence="8">
    <location>
        <begin position="67"/>
        <end position="85"/>
    </location>
</feature>
<reference evidence="9 10" key="1">
    <citation type="submission" date="2021-05" db="EMBL/GenBank/DDBJ databases">
        <title>Kineosporia and Streptomyces sp. nov. two new marine actinobacteria isolated from Coral.</title>
        <authorList>
            <person name="Buangrab K."/>
            <person name="Sutthacheep M."/>
            <person name="Yeemin T."/>
            <person name="Harunari E."/>
            <person name="Igarashi Y."/>
            <person name="Kanchanasin P."/>
            <person name="Tanasupawat S."/>
            <person name="Phongsopitanun W."/>
        </authorList>
    </citation>
    <scope>NUCLEOTIDE SEQUENCE [LARGE SCALE GENOMIC DNA]</scope>
    <source>
        <strain evidence="9 10">J2-2</strain>
    </source>
</reference>
<proteinExistence type="inferred from homology"/>
<dbReference type="RefSeq" id="WP_214158760.1">
    <property type="nucleotide sequence ID" value="NZ_JAHBAY010000011.1"/>
</dbReference>
<gene>
    <name evidence="9" type="ORF">KIH74_25235</name>
</gene>
<feature type="transmembrane region" description="Helical" evidence="8">
    <location>
        <begin position="30"/>
        <end position="55"/>
    </location>
</feature>
<accession>A0ABS5TPH6</accession>
<name>A0ABS5TPH6_9ACTN</name>
<sequence length="124" mass="12467">MWQGRPLNLLSLGDETATALGVPVERTRGVLFACAVALAAIATSAAGPISFVALVAPQLALRVTRTAGAGPAGAAAMGALLLVVSDGVAQRALPTGPVPAGITTGLLGGAYLCWLLVHEWRKGR</sequence>
<evidence type="ECO:0000313" key="10">
    <source>
        <dbReference type="Proteomes" id="UP001197247"/>
    </source>
</evidence>
<keyword evidence="3" id="KW-0813">Transport</keyword>
<dbReference type="InterPro" id="IPR037294">
    <property type="entry name" value="ABC_BtuC-like"/>
</dbReference>
<organism evidence="9 10">
    <name type="scientific">Kineosporia corallincola</name>
    <dbReference type="NCBI Taxonomy" id="2835133"/>
    <lineage>
        <taxon>Bacteria</taxon>
        <taxon>Bacillati</taxon>
        <taxon>Actinomycetota</taxon>
        <taxon>Actinomycetes</taxon>
        <taxon>Kineosporiales</taxon>
        <taxon>Kineosporiaceae</taxon>
        <taxon>Kineosporia</taxon>
    </lineage>
</organism>
<comment type="caution">
    <text evidence="9">The sequence shown here is derived from an EMBL/GenBank/DDBJ whole genome shotgun (WGS) entry which is preliminary data.</text>
</comment>
<protein>
    <submittedName>
        <fullName evidence="9">Iron chelate uptake ABC transporter family permease subunit</fullName>
    </submittedName>
</protein>
<dbReference type="PANTHER" id="PTHR30472:SF24">
    <property type="entry name" value="FERRIC ENTEROBACTIN TRANSPORT SYSTEM PERMEASE PROTEIN FEPG"/>
    <property type="match status" value="1"/>
</dbReference>
<dbReference type="PANTHER" id="PTHR30472">
    <property type="entry name" value="FERRIC ENTEROBACTIN TRANSPORT SYSTEM PERMEASE PROTEIN"/>
    <property type="match status" value="1"/>
</dbReference>
<evidence type="ECO:0000256" key="2">
    <source>
        <dbReference type="ARBA" id="ARBA00007935"/>
    </source>
</evidence>
<dbReference type="Pfam" id="PF01032">
    <property type="entry name" value="FecCD"/>
    <property type="match status" value="1"/>
</dbReference>
<evidence type="ECO:0000256" key="8">
    <source>
        <dbReference type="SAM" id="Phobius"/>
    </source>
</evidence>
<comment type="similarity">
    <text evidence="2">Belongs to the binding-protein-dependent transport system permease family. FecCD subfamily.</text>
</comment>
<dbReference type="Proteomes" id="UP001197247">
    <property type="component" value="Unassembled WGS sequence"/>
</dbReference>
<evidence type="ECO:0000256" key="6">
    <source>
        <dbReference type="ARBA" id="ARBA00022989"/>
    </source>
</evidence>
<keyword evidence="6 8" id="KW-1133">Transmembrane helix</keyword>
<keyword evidence="7 8" id="KW-0472">Membrane</keyword>
<evidence type="ECO:0000256" key="7">
    <source>
        <dbReference type="ARBA" id="ARBA00023136"/>
    </source>
</evidence>
<keyword evidence="4" id="KW-1003">Cell membrane</keyword>
<evidence type="ECO:0000313" key="9">
    <source>
        <dbReference type="EMBL" id="MBT0772274.1"/>
    </source>
</evidence>
<dbReference type="InterPro" id="IPR000522">
    <property type="entry name" value="ABC_transptr_permease_BtuC"/>
</dbReference>